<evidence type="ECO:0000256" key="1">
    <source>
        <dbReference type="ARBA" id="ARBA00004651"/>
    </source>
</evidence>
<dbReference type="EMBL" id="OZ034818">
    <property type="protein sequence ID" value="CAL1389168.1"/>
    <property type="molecule type" value="Genomic_DNA"/>
</dbReference>
<evidence type="ECO:0000313" key="12">
    <source>
        <dbReference type="EMBL" id="CAL1389168.1"/>
    </source>
</evidence>
<sequence length="311" mass="35001">MAVHFSLMFLFGLLGNAISCMVCLAPLPTFYQIWKKKTSEGFQSLPYVIGLFSAMLWLFYALFAKDAMLLVTINVFTFFMQTLYIAIYLLYATKKDMITTIKLLSFFNVVGFGAICTLTLAFTHGFLRVQVLGWICMVFSLCVFVAPLGIVRKVIKTKSVEFMPISLSFFLTLSAVMWFMYGFLKKDPYVAVPNILGFTFGILQMVLYMVYRKSTPNSALPLKKEVTAAVPEPEPKVVIDMAKLGEQQPNQVLPLDPTAVPRELIVELLNVAAAAEQEEEQRRKEQLNQHMNNNNNNGKKDMGFTDGIAVA</sequence>
<dbReference type="Pfam" id="PF03083">
    <property type="entry name" value="MtN3_slv"/>
    <property type="match status" value="2"/>
</dbReference>
<comment type="function">
    <text evidence="10">Mediates both low-affinity uptake and efflux of sugar across the membrane.</text>
</comment>
<keyword evidence="13" id="KW-1185">Reference proteome</keyword>
<feature type="compositionally biased region" description="Low complexity" evidence="11">
    <location>
        <begin position="288"/>
        <end position="297"/>
    </location>
</feature>
<feature type="transmembrane region" description="Helical" evidence="10">
    <location>
        <begin position="69"/>
        <end position="91"/>
    </location>
</feature>
<keyword evidence="3 10" id="KW-0813">Transport</keyword>
<proteinExistence type="inferred from homology"/>
<keyword evidence="4" id="KW-1003">Cell membrane</keyword>
<dbReference type="FunFam" id="1.20.1280.290:FF:000003">
    <property type="entry name" value="Bidirectional sugar transporter SWEET"/>
    <property type="match status" value="1"/>
</dbReference>
<feature type="transmembrane region" description="Helical" evidence="10">
    <location>
        <begin position="162"/>
        <end position="184"/>
    </location>
</feature>
<comment type="similarity">
    <text evidence="2 10">Belongs to the SWEET sugar transporter family.</text>
</comment>
<keyword evidence="5 10" id="KW-0762">Sugar transport</keyword>
<keyword evidence="9 10" id="KW-0472">Membrane</keyword>
<gene>
    <name evidence="12" type="ORF">LTRI10_LOCUS30047</name>
</gene>
<dbReference type="PANTHER" id="PTHR10791:SF165">
    <property type="entry name" value="BIDIRECTIONAL SUGAR TRANSPORTER SWEET10"/>
    <property type="match status" value="1"/>
</dbReference>
<feature type="transmembrane region" description="Helical" evidence="10">
    <location>
        <begin position="190"/>
        <end position="211"/>
    </location>
</feature>
<dbReference type="GO" id="GO:0005886">
    <property type="term" value="C:plasma membrane"/>
    <property type="evidence" value="ECO:0007669"/>
    <property type="project" value="UniProtKB-SubCell"/>
</dbReference>
<evidence type="ECO:0000256" key="4">
    <source>
        <dbReference type="ARBA" id="ARBA00022475"/>
    </source>
</evidence>
<evidence type="ECO:0000313" key="13">
    <source>
        <dbReference type="Proteomes" id="UP001497516"/>
    </source>
</evidence>
<keyword evidence="6 10" id="KW-0812">Transmembrane</keyword>
<evidence type="ECO:0000256" key="8">
    <source>
        <dbReference type="ARBA" id="ARBA00022989"/>
    </source>
</evidence>
<dbReference type="GO" id="GO:0008515">
    <property type="term" value="F:sucrose transmembrane transporter activity"/>
    <property type="evidence" value="ECO:0007669"/>
    <property type="project" value="UniProtKB-ARBA"/>
</dbReference>
<evidence type="ECO:0000256" key="7">
    <source>
        <dbReference type="ARBA" id="ARBA00022737"/>
    </source>
</evidence>
<dbReference type="InterPro" id="IPR047664">
    <property type="entry name" value="SWEET"/>
</dbReference>
<evidence type="ECO:0000256" key="10">
    <source>
        <dbReference type="RuleBase" id="RU910715"/>
    </source>
</evidence>
<keyword evidence="8 10" id="KW-1133">Transmembrane helix</keyword>
<feature type="transmembrane region" description="Helical" evidence="10">
    <location>
        <begin position="6"/>
        <end position="33"/>
    </location>
</feature>
<feature type="transmembrane region" description="Helical" evidence="10">
    <location>
        <begin position="103"/>
        <end position="125"/>
    </location>
</feature>
<feature type="region of interest" description="Disordered" evidence="11">
    <location>
        <begin position="277"/>
        <end position="311"/>
    </location>
</feature>
<comment type="subcellular location">
    <subcellularLocation>
        <location evidence="1 10">Cell membrane</location>
        <topology evidence="1 10">Multi-pass membrane protein</topology>
    </subcellularLocation>
</comment>
<feature type="transmembrane region" description="Helical" evidence="10">
    <location>
        <begin position="45"/>
        <end position="63"/>
    </location>
</feature>
<dbReference type="InterPro" id="IPR004316">
    <property type="entry name" value="SWEET_rpt"/>
</dbReference>
<dbReference type="AlphaFoldDB" id="A0AAV2EU96"/>
<dbReference type="PANTHER" id="PTHR10791">
    <property type="entry name" value="RAG1-ACTIVATING PROTEIN 1"/>
    <property type="match status" value="1"/>
</dbReference>
<organism evidence="12 13">
    <name type="scientific">Linum trigynum</name>
    <dbReference type="NCBI Taxonomy" id="586398"/>
    <lineage>
        <taxon>Eukaryota</taxon>
        <taxon>Viridiplantae</taxon>
        <taxon>Streptophyta</taxon>
        <taxon>Embryophyta</taxon>
        <taxon>Tracheophyta</taxon>
        <taxon>Spermatophyta</taxon>
        <taxon>Magnoliopsida</taxon>
        <taxon>eudicotyledons</taxon>
        <taxon>Gunneridae</taxon>
        <taxon>Pentapetalae</taxon>
        <taxon>rosids</taxon>
        <taxon>fabids</taxon>
        <taxon>Malpighiales</taxon>
        <taxon>Linaceae</taxon>
        <taxon>Linum</taxon>
    </lineage>
</organism>
<feature type="transmembrane region" description="Helical" evidence="10">
    <location>
        <begin position="131"/>
        <end position="150"/>
    </location>
</feature>
<dbReference type="Gene3D" id="1.20.1280.290">
    <property type="match status" value="2"/>
</dbReference>
<accession>A0AAV2EU96</accession>
<evidence type="ECO:0000256" key="3">
    <source>
        <dbReference type="ARBA" id="ARBA00022448"/>
    </source>
</evidence>
<name>A0AAV2EU96_9ROSI</name>
<evidence type="ECO:0000256" key="2">
    <source>
        <dbReference type="ARBA" id="ARBA00007809"/>
    </source>
</evidence>
<keyword evidence="7" id="KW-0677">Repeat</keyword>
<dbReference type="FunFam" id="1.20.1280.290:FF:000001">
    <property type="entry name" value="Bidirectional sugar transporter SWEET"/>
    <property type="match status" value="1"/>
</dbReference>
<dbReference type="Proteomes" id="UP001497516">
    <property type="component" value="Chromosome 5"/>
</dbReference>
<protein>
    <recommendedName>
        <fullName evidence="10">Bidirectional sugar transporter SWEET</fullName>
    </recommendedName>
</protein>
<evidence type="ECO:0000256" key="11">
    <source>
        <dbReference type="SAM" id="MobiDB-lite"/>
    </source>
</evidence>
<evidence type="ECO:0000256" key="6">
    <source>
        <dbReference type="ARBA" id="ARBA00022692"/>
    </source>
</evidence>
<evidence type="ECO:0000256" key="5">
    <source>
        <dbReference type="ARBA" id="ARBA00022597"/>
    </source>
</evidence>
<evidence type="ECO:0000256" key="9">
    <source>
        <dbReference type="ARBA" id="ARBA00023136"/>
    </source>
</evidence>
<reference evidence="12 13" key="1">
    <citation type="submission" date="2024-04" db="EMBL/GenBank/DDBJ databases">
        <authorList>
            <person name="Fracassetti M."/>
        </authorList>
    </citation>
    <scope>NUCLEOTIDE SEQUENCE [LARGE SCALE GENOMIC DNA]</scope>
</reference>
<dbReference type="GO" id="GO:0051119">
    <property type="term" value="F:sugar transmembrane transporter activity"/>
    <property type="evidence" value="ECO:0007669"/>
    <property type="project" value="InterPro"/>
</dbReference>